<sequence>MTLSLIFLTPLITYAKNEAPIDKFAEAKAEPKGVIPVIKLEDIIAGKHSGKIIEKNDKHDKHQSISSSKTIKKQAKQKKQKEPSAKKTETVKPTESQPSINLEEAYSVLMNSDNTASKDKKKIVKASTHTNKATITASADKAKGWIYLGKFNQGQWDNKNNQTLGLNAALPRAGQYYSLRVHSNIRNTYPSRGGMPPVRQVLSKGSKVRVLTIHNSGKSGHYWAKVEW</sequence>
<dbReference type="AlphaFoldDB" id="A0A7V2WU68"/>
<proteinExistence type="predicted"/>
<protein>
    <submittedName>
        <fullName evidence="2">Uncharacterized protein</fullName>
    </submittedName>
</protein>
<dbReference type="EMBL" id="DRMS01000054">
    <property type="protein sequence ID" value="HFC91475.1"/>
    <property type="molecule type" value="Genomic_DNA"/>
</dbReference>
<evidence type="ECO:0000313" key="2">
    <source>
        <dbReference type="EMBL" id="HFC91475.1"/>
    </source>
</evidence>
<gene>
    <name evidence="2" type="ORF">ENJ51_01535</name>
</gene>
<feature type="region of interest" description="Disordered" evidence="1">
    <location>
        <begin position="51"/>
        <end position="98"/>
    </location>
</feature>
<evidence type="ECO:0000256" key="1">
    <source>
        <dbReference type="SAM" id="MobiDB-lite"/>
    </source>
</evidence>
<organism evidence="2">
    <name type="scientific">Leucothrix mucor</name>
    <dbReference type="NCBI Taxonomy" id="45248"/>
    <lineage>
        <taxon>Bacteria</taxon>
        <taxon>Pseudomonadati</taxon>
        <taxon>Pseudomonadota</taxon>
        <taxon>Gammaproteobacteria</taxon>
        <taxon>Thiotrichales</taxon>
        <taxon>Thiotrichaceae</taxon>
        <taxon>Leucothrix</taxon>
    </lineage>
</organism>
<feature type="compositionally biased region" description="Basic and acidic residues" evidence="1">
    <location>
        <begin position="80"/>
        <end position="92"/>
    </location>
</feature>
<reference evidence="2" key="1">
    <citation type="journal article" date="2020" name="mSystems">
        <title>Genome- and Community-Level Interaction Insights into Carbon Utilization and Element Cycling Functions of Hydrothermarchaeota in Hydrothermal Sediment.</title>
        <authorList>
            <person name="Zhou Z."/>
            <person name="Liu Y."/>
            <person name="Xu W."/>
            <person name="Pan J."/>
            <person name="Luo Z.H."/>
            <person name="Li M."/>
        </authorList>
    </citation>
    <scope>NUCLEOTIDE SEQUENCE [LARGE SCALE GENOMIC DNA]</scope>
    <source>
        <strain evidence="2">HyVt-493</strain>
    </source>
</reference>
<feature type="compositionally biased region" description="Basic residues" evidence="1">
    <location>
        <begin position="70"/>
        <end position="79"/>
    </location>
</feature>
<dbReference type="Proteomes" id="UP000885750">
    <property type="component" value="Unassembled WGS sequence"/>
</dbReference>
<name>A0A7V2WU68_LEUMU</name>
<comment type="caution">
    <text evidence="2">The sequence shown here is derived from an EMBL/GenBank/DDBJ whole genome shotgun (WGS) entry which is preliminary data.</text>
</comment>
<feature type="compositionally biased region" description="Basic and acidic residues" evidence="1">
    <location>
        <begin position="51"/>
        <end position="63"/>
    </location>
</feature>
<accession>A0A7V2WU68</accession>